<accession>A0A5C8NTJ7</accession>
<feature type="compositionally biased region" description="Basic and acidic residues" evidence="1">
    <location>
        <begin position="57"/>
        <end position="70"/>
    </location>
</feature>
<dbReference type="RefSeq" id="WP_147667279.1">
    <property type="nucleotide sequence ID" value="NZ_VDUW01000005.1"/>
</dbReference>
<proteinExistence type="predicted"/>
<sequence>MNKLFKVNFIIICILLMVACSNESNNTKQKENSHEEQTSESSVENVTENESNQSKTSTDEKKEIKEVEEKPKMLTEEEMKRKIEEQSLKVISKDYIIQDEDYKTLYPDMLQVIIENNSGTDIKNAVIAYAAWDENGLPLKIQSDSPLDSGKYIPLANAEDINLIDGATYGEESGFSISENMDQIEEFEAIVVSYETFDDETWENELFDDFKRLYEGQRRKD</sequence>
<evidence type="ECO:0000259" key="3">
    <source>
        <dbReference type="Pfam" id="PF19092"/>
    </source>
</evidence>
<dbReference type="Pfam" id="PF19092">
    <property type="entry name" value="DUF5780"/>
    <property type="match status" value="1"/>
</dbReference>
<dbReference type="PROSITE" id="PS51257">
    <property type="entry name" value="PROKAR_LIPOPROTEIN"/>
    <property type="match status" value="1"/>
</dbReference>
<evidence type="ECO:0000313" key="4">
    <source>
        <dbReference type="EMBL" id="TXL64462.1"/>
    </source>
</evidence>
<protein>
    <recommendedName>
        <fullName evidence="3">DUF5780 domain-containing protein</fullName>
    </recommendedName>
</protein>
<organism evidence="4 5">
    <name type="scientific">Cerasibacillus terrae</name>
    <dbReference type="NCBI Taxonomy" id="2498845"/>
    <lineage>
        <taxon>Bacteria</taxon>
        <taxon>Bacillati</taxon>
        <taxon>Bacillota</taxon>
        <taxon>Bacilli</taxon>
        <taxon>Bacillales</taxon>
        <taxon>Bacillaceae</taxon>
        <taxon>Cerasibacillus</taxon>
    </lineage>
</organism>
<feature type="signal peptide" evidence="2">
    <location>
        <begin position="1"/>
        <end position="19"/>
    </location>
</feature>
<dbReference type="EMBL" id="VDUW01000005">
    <property type="protein sequence ID" value="TXL64462.1"/>
    <property type="molecule type" value="Genomic_DNA"/>
</dbReference>
<evidence type="ECO:0000256" key="1">
    <source>
        <dbReference type="SAM" id="MobiDB-lite"/>
    </source>
</evidence>
<feature type="region of interest" description="Disordered" evidence="1">
    <location>
        <begin position="26"/>
        <end position="70"/>
    </location>
</feature>
<feature type="compositionally biased region" description="Low complexity" evidence="1">
    <location>
        <begin position="39"/>
        <end position="54"/>
    </location>
</feature>
<reference evidence="4 5" key="1">
    <citation type="submission" date="2019-06" db="EMBL/GenBank/DDBJ databases">
        <title>Cerasibacillus sp. nov., isolated from maize field.</title>
        <authorList>
            <person name="Lin S.-Y."/>
            <person name="Tsai C.-F."/>
            <person name="Young C.-C."/>
        </authorList>
    </citation>
    <scope>NUCLEOTIDE SEQUENCE [LARGE SCALE GENOMIC DNA]</scope>
    <source>
        <strain evidence="4 5">CC-CFT480</strain>
    </source>
</reference>
<evidence type="ECO:0000256" key="2">
    <source>
        <dbReference type="SAM" id="SignalP"/>
    </source>
</evidence>
<evidence type="ECO:0000313" key="5">
    <source>
        <dbReference type="Proteomes" id="UP000321574"/>
    </source>
</evidence>
<keyword evidence="5" id="KW-1185">Reference proteome</keyword>
<dbReference type="AlphaFoldDB" id="A0A5C8NTJ7"/>
<keyword evidence="2" id="KW-0732">Signal</keyword>
<feature type="domain" description="DUF5780" evidence="3">
    <location>
        <begin position="109"/>
        <end position="216"/>
    </location>
</feature>
<dbReference type="Proteomes" id="UP000321574">
    <property type="component" value="Unassembled WGS sequence"/>
</dbReference>
<comment type="caution">
    <text evidence="4">The sequence shown here is derived from an EMBL/GenBank/DDBJ whole genome shotgun (WGS) entry which is preliminary data.</text>
</comment>
<dbReference type="InterPro" id="IPR043939">
    <property type="entry name" value="DUF5780"/>
</dbReference>
<name>A0A5C8NTJ7_9BACI</name>
<feature type="compositionally biased region" description="Basic and acidic residues" evidence="1">
    <location>
        <begin position="28"/>
        <end position="37"/>
    </location>
</feature>
<feature type="chain" id="PRO_5038479475" description="DUF5780 domain-containing protein" evidence="2">
    <location>
        <begin position="20"/>
        <end position="221"/>
    </location>
</feature>
<gene>
    <name evidence="4" type="ORF">FHP05_09080</name>
</gene>
<dbReference type="OrthoDB" id="2965787at2"/>